<gene>
    <name evidence="3" type="primary">LOC102807067</name>
</gene>
<organism evidence="2 3">
    <name type="scientific">Saccoglossus kowalevskii</name>
    <name type="common">Acorn worm</name>
    <dbReference type="NCBI Taxonomy" id="10224"/>
    <lineage>
        <taxon>Eukaryota</taxon>
        <taxon>Metazoa</taxon>
        <taxon>Hemichordata</taxon>
        <taxon>Enteropneusta</taxon>
        <taxon>Harrimaniidae</taxon>
        <taxon>Saccoglossus</taxon>
    </lineage>
</organism>
<dbReference type="PANTHER" id="PTHR47027">
    <property type="entry name" value="REVERSE TRANSCRIPTASE DOMAIN-CONTAINING PROTEIN"/>
    <property type="match status" value="1"/>
</dbReference>
<dbReference type="Proteomes" id="UP000694865">
    <property type="component" value="Unplaced"/>
</dbReference>
<dbReference type="GeneID" id="102807067"/>
<dbReference type="RefSeq" id="XP_006819218.1">
    <property type="nucleotide sequence ID" value="XM_006819155.1"/>
</dbReference>
<feature type="region of interest" description="Disordered" evidence="1">
    <location>
        <begin position="27"/>
        <end position="48"/>
    </location>
</feature>
<proteinExistence type="predicted"/>
<name>A0ABM0MGS7_SACKO</name>
<evidence type="ECO:0000313" key="3">
    <source>
        <dbReference type="RefSeq" id="XP_006819218.1"/>
    </source>
</evidence>
<accession>A0ABM0MGS7</accession>
<evidence type="ECO:0000256" key="1">
    <source>
        <dbReference type="SAM" id="MobiDB-lite"/>
    </source>
</evidence>
<keyword evidence="2" id="KW-1185">Reference proteome</keyword>
<dbReference type="PANTHER" id="PTHR47027:SF25">
    <property type="entry name" value="REVERSE TRANSCRIPTASE DOMAIN-CONTAINING PROTEIN"/>
    <property type="match status" value="1"/>
</dbReference>
<reference evidence="3" key="1">
    <citation type="submission" date="2025-08" db="UniProtKB">
        <authorList>
            <consortium name="RefSeq"/>
        </authorList>
    </citation>
    <scope>IDENTIFICATION</scope>
    <source>
        <tissue evidence="3">Testes</tissue>
    </source>
</reference>
<evidence type="ECO:0000313" key="2">
    <source>
        <dbReference type="Proteomes" id="UP000694865"/>
    </source>
</evidence>
<protein>
    <submittedName>
        <fullName evidence="3">Uncharacterized protein LOC102807067</fullName>
    </submittedName>
</protein>
<sequence>MPEDLDFANDVGLLACRHIDQHEKANRFTQESWDSESTSQRRNTQPLTVNNQPMEEVFEFIYLGSKMSVDGDSEVDVDAKVSKANKVFGMLWSVWRFRKLSHITKLRFFSVLLYGCESWKMTQRISKKLDTFQTKFLRRIEGVYWPNTISNMDLLERTEQTRLSEVVREEMALVRTCAKNALPRMALTWKPQGKRRRGRPKKTWRRSSENELRDLGFTWATAKQRTLATAPCASQGAKGSK</sequence>